<name>A0A1X3CQI0_9NEIS</name>
<sequence length="346" mass="39237">MSPVNVQTDFGDPLDDAWDEKLTGFLNKVTSQPYKYDYFSLLRQLESVKFVTGGKMLGKAVSPKMEKIRIRQEPSLIFSPRNIQSVTLSPHYAEISINGFGLFGPSGPLPLHLTEYAYERQHQHGDRTWTGFANMLQHRLAVLFYRAWANAQSITSLDKNADDRFGRYIAGFNGLNTPPIHNEGRIHEFAKRYFAGLLMKQSRSAANLQQLLNRYFKTPVTIQTNVGYWVEVAEEKTQIGATGGYTLGEGLLLGDKLYDVQSKFRIIVGPLTLPAYRSFFKDGTNTARLREWVRLFAADEYEWDIQPVLMQKEVPPMDLGGQTQLGLSTWLGNVSRDAEDLIVSNR</sequence>
<dbReference type="EMBL" id="LR134313">
    <property type="protein sequence ID" value="VEF00408.1"/>
    <property type="molecule type" value="Genomic_DNA"/>
</dbReference>
<dbReference type="Pfam" id="PF06996">
    <property type="entry name" value="T6SS_TssG"/>
    <property type="match status" value="1"/>
</dbReference>
<dbReference type="OrthoDB" id="1523296at2"/>
<accession>A0A1X3CQI0</accession>
<keyword evidence="2" id="KW-1185">Reference proteome</keyword>
<dbReference type="InterPro" id="IPR010732">
    <property type="entry name" value="T6SS_TssG-like"/>
</dbReference>
<protein>
    <submittedName>
        <fullName evidence="1">Uncharacterized protein conserved in bacteria</fullName>
    </submittedName>
</protein>
<dbReference type="RefSeq" id="WP_085417466.1">
    <property type="nucleotide sequence ID" value="NZ_CAUJPY010000036.1"/>
</dbReference>
<dbReference type="KEGG" id="nci:NCTC10296_00839"/>
<dbReference type="STRING" id="493.BWD07_11050"/>
<gene>
    <name evidence="1" type="ORF">NCTC10296_00839</name>
</gene>
<evidence type="ECO:0000313" key="1">
    <source>
        <dbReference type="EMBL" id="VEF00408.1"/>
    </source>
</evidence>
<dbReference type="NCBIfam" id="TIGR03347">
    <property type="entry name" value="VI_chp_1"/>
    <property type="match status" value="1"/>
</dbReference>
<evidence type="ECO:0000313" key="2">
    <source>
        <dbReference type="Proteomes" id="UP000279284"/>
    </source>
</evidence>
<dbReference type="PANTHER" id="PTHR35564:SF4">
    <property type="entry name" value="CYTOPLASMIC PROTEIN"/>
    <property type="match status" value="1"/>
</dbReference>
<reference evidence="1 2" key="1">
    <citation type="submission" date="2018-12" db="EMBL/GenBank/DDBJ databases">
        <authorList>
            <consortium name="Pathogen Informatics"/>
        </authorList>
    </citation>
    <scope>NUCLEOTIDE SEQUENCE [LARGE SCALE GENOMIC DNA]</scope>
    <source>
        <strain evidence="1 2">NCTC10296</strain>
    </source>
</reference>
<proteinExistence type="predicted"/>
<organism evidence="1 2">
    <name type="scientific">Neisseria canis</name>
    <dbReference type="NCBI Taxonomy" id="493"/>
    <lineage>
        <taxon>Bacteria</taxon>
        <taxon>Pseudomonadati</taxon>
        <taxon>Pseudomonadota</taxon>
        <taxon>Betaproteobacteria</taxon>
        <taxon>Neisseriales</taxon>
        <taxon>Neisseriaceae</taxon>
        <taxon>Neisseria</taxon>
    </lineage>
</organism>
<dbReference type="Proteomes" id="UP000279284">
    <property type="component" value="Chromosome"/>
</dbReference>
<dbReference type="AlphaFoldDB" id="A0A1X3CQI0"/>
<dbReference type="PANTHER" id="PTHR35564">
    <property type="match status" value="1"/>
</dbReference>